<keyword evidence="4" id="KW-0808">Transferase</keyword>
<dbReference type="CDD" id="cd16917">
    <property type="entry name" value="HATPase_UhpB-NarQ-NarX-like"/>
    <property type="match status" value="1"/>
</dbReference>
<evidence type="ECO:0000256" key="9">
    <source>
        <dbReference type="SAM" id="Coils"/>
    </source>
</evidence>
<dbReference type="InterPro" id="IPR003594">
    <property type="entry name" value="HATPase_dom"/>
</dbReference>
<dbReference type="Gene3D" id="3.30.565.10">
    <property type="entry name" value="Histidine kinase-like ATPase, C-terminal domain"/>
    <property type="match status" value="1"/>
</dbReference>
<dbReference type="GO" id="GO:0000155">
    <property type="term" value="F:phosphorelay sensor kinase activity"/>
    <property type="evidence" value="ECO:0007669"/>
    <property type="project" value="InterPro"/>
</dbReference>
<dbReference type="EC" id="2.7.13.3" evidence="2"/>
<evidence type="ECO:0000256" key="1">
    <source>
        <dbReference type="ARBA" id="ARBA00000085"/>
    </source>
</evidence>
<evidence type="ECO:0000259" key="10">
    <source>
        <dbReference type="PROSITE" id="PS50109"/>
    </source>
</evidence>
<dbReference type="Gene3D" id="3.30.450.40">
    <property type="match status" value="1"/>
</dbReference>
<organism evidence="11 12">
    <name type="scientific">Desulfotomaculum copahuensis</name>
    <dbReference type="NCBI Taxonomy" id="1838280"/>
    <lineage>
        <taxon>Bacteria</taxon>
        <taxon>Bacillati</taxon>
        <taxon>Bacillota</taxon>
        <taxon>Clostridia</taxon>
        <taxon>Eubacteriales</taxon>
        <taxon>Desulfotomaculaceae</taxon>
        <taxon>Desulfotomaculum</taxon>
    </lineage>
</organism>
<dbReference type="SMART" id="SM00387">
    <property type="entry name" value="HATPase_c"/>
    <property type="match status" value="1"/>
</dbReference>
<feature type="domain" description="Histidine kinase" evidence="10">
    <location>
        <begin position="462"/>
        <end position="553"/>
    </location>
</feature>
<dbReference type="InterPro" id="IPR050482">
    <property type="entry name" value="Sensor_HK_TwoCompSys"/>
</dbReference>
<name>A0A1B7LGX9_9FIRM</name>
<keyword evidence="7" id="KW-0067">ATP-binding</keyword>
<evidence type="ECO:0000256" key="8">
    <source>
        <dbReference type="ARBA" id="ARBA00023012"/>
    </source>
</evidence>
<dbReference type="SUPFAM" id="SSF55781">
    <property type="entry name" value="GAF domain-like"/>
    <property type="match status" value="1"/>
</dbReference>
<dbReference type="PANTHER" id="PTHR24421:SF10">
    <property type="entry name" value="NITRATE_NITRITE SENSOR PROTEIN NARQ"/>
    <property type="match status" value="1"/>
</dbReference>
<keyword evidence="12" id="KW-1185">Reference proteome</keyword>
<accession>A0A1B7LGX9</accession>
<evidence type="ECO:0000256" key="4">
    <source>
        <dbReference type="ARBA" id="ARBA00022679"/>
    </source>
</evidence>
<dbReference type="Pfam" id="PF07730">
    <property type="entry name" value="HisKA_3"/>
    <property type="match status" value="1"/>
</dbReference>
<protein>
    <recommendedName>
        <fullName evidence="2">histidine kinase</fullName>
        <ecNumber evidence="2">2.7.13.3</ecNumber>
    </recommendedName>
</protein>
<dbReference type="InterPro" id="IPR005467">
    <property type="entry name" value="His_kinase_dom"/>
</dbReference>
<dbReference type="EMBL" id="LYVF01000069">
    <property type="protein sequence ID" value="OAT85269.1"/>
    <property type="molecule type" value="Genomic_DNA"/>
</dbReference>
<evidence type="ECO:0000256" key="3">
    <source>
        <dbReference type="ARBA" id="ARBA00022553"/>
    </source>
</evidence>
<dbReference type="GO" id="GO:0046983">
    <property type="term" value="F:protein dimerization activity"/>
    <property type="evidence" value="ECO:0007669"/>
    <property type="project" value="InterPro"/>
</dbReference>
<dbReference type="Gene3D" id="1.20.5.1930">
    <property type="match status" value="1"/>
</dbReference>
<sequence>MDALPASHRKLAELVIICQVNALNKLSQGLKTELQQLLNISIKFFDFSNICLFLLRKNGSPLCLTASRENAGCTEIQQKLQQMLAAGSDGDGPVNRLEALGPVKSTTLPVLLRPGDPMGVMEMGIFNSEPATAEHLLIKAASLGRHMANIIQESFIHKHKDRQLRKLAVWLETINTISSTPDIRQVLHVVAQLAADLFAARTCIYLLDEREQTITSVAAVGSYDLEMKQKIKALKGRPPFPGIKRALKTRRPLLITPQNIEQFLPREVITDFAYSSLVMAPLLSKKGSIGVMQVDRPGALIAFTTEEAEIIFALARETAIALENARLVQVLAEKEQLLRRLLNKLITVQEDERKRIAYELHDGIIQALIAVWYRLQRLSASDEIPLAGERSEISRLVGLIGEQIQDIRCLIQNMRPITLDDYGLIPAIEFYIDNYKEIHHISVDFKVIGEAYRLPPDIELSLYRILQEALSNVVKHAQATRAWISLDMTGKEILLTISDNGSGFTLNRGKRKQQDRLGLASMQERTSLLGGTFAIHSEKEQGTTITIRIPAGDIDMP</sequence>
<dbReference type="InterPro" id="IPR011712">
    <property type="entry name" value="Sig_transdc_His_kin_sub3_dim/P"/>
</dbReference>
<evidence type="ECO:0000256" key="2">
    <source>
        <dbReference type="ARBA" id="ARBA00012438"/>
    </source>
</evidence>
<keyword evidence="3" id="KW-0597">Phosphoprotein</keyword>
<dbReference type="InterPro" id="IPR036890">
    <property type="entry name" value="HATPase_C_sf"/>
</dbReference>
<dbReference type="SUPFAM" id="SSF55874">
    <property type="entry name" value="ATPase domain of HSP90 chaperone/DNA topoisomerase II/histidine kinase"/>
    <property type="match status" value="1"/>
</dbReference>
<feature type="coiled-coil region" evidence="9">
    <location>
        <begin position="324"/>
        <end position="351"/>
    </location>
</feature>
<dbReference type="Pfam" id="PF01590">
    <property type="entry name" value="GAF"/>
    <property type="match status" value="1"/>
</dbReference>
<reference evidence="11 12" key="1">
    <citation type="submission" date="2016-04" db="EMBL/GenBank/DDBJ databases">
        <authorList>
            <person name="Evans L.H."/>
            <person name="Alamgir A."/>
            <person name="Owens N."/>
            <person name="Weber N.D."/>
            <person name="Virtaneva K."/>
            <person name="Barbian K."/>
            <person name="Babar A."/>
            <person name="Rosenke K."/>
        </authorList>
    </citation>
    <scope>NUCLEOTIDE SEQUENCE [LARGE SCALE GENOMIC DNA]</scope>
    <source>
        <strain evidence="11 12">LMa1</strain>
    </source>
</reference>
<dbReference type="Proteomes" id="UP000078532">
    <property type="component" value="Unassembled WGS sequence"/>
</dbReference>
<dbReference type="GO" id="GO:0016020">
    <property type="term" value="C:membrane"/>
    <property type="evidence" value="ECO:0007669"/>
    <property type="project" value="InterPro"/>
</dbReference>
<dbReference type="PANTHER" id="PTHR24421">
    <property type="entry name" value="NITRATE/NITRITE SENSOR PROTEIN NARX-RELATED"/>
    <property type="match status" value="1"/>
</dbReference>
<proteinExistence type="predicted"/>
<keyword evidence="5" id="KW-0547">Nucleotide-binding</keyword>
<dbReference type="Pfam" id="PF02518">
    <property type="entry name" value="HATPase_c"/>
    <property type="match status" value="1"/>
</dbReference>
<comment type="catalytic activity">
    <reaction evidence="1">
        <text>ATP + protein L-histidine = ADP + protein N-phospho-L-histidine.</text>
        <dbReference type="EC" id="2.7.13.3"/>
    </reaction>
</comment>
<gene>
    <name evidence="11" type="ORF">A6M21_06940</name>
</gene>
<keyword evidence="8" id="KW-0902">Two-component regulatory system</keyword>
<dbReference type="PROSITE" id="PS50109">
    <property type="entry name" value="HIS_KIN"/>
    <property type="match status" value="1"/>
</dbReference>
<keyword evidence="6" id="KW-0418">Kinase</keyword>
<dbReference type="RefSeq" id="WP_066667033.1">
    <property type="nucleotide sequence ID" value="NZ_LYVF01000069.1"/>
</dbReference>
<dbReference type="InterPro" id="IPR029016">
    <property type="entry name" value="GAF-like_dom_sf"/>
</dbReference>
<dbReference type="STRING" id="1838280.A6M21_06940"/>
<evidence type="ECO:0000256" key="7">
    <source>
        <dbReference type="ARBA" id="ARBA00022840"/>
    </source>
</evidence>
<comment type="caution">
    <text evidence="11">The sequence shown here is derived from an EMBL/GenBank/DDBJ whole genome shotgun (WGS) entry which is preliminary data.</text>
</comment>
<evidence type="ECO:0000256" key="5">
    <source>
        <dbReference type="ARBA" id="ARBA00022741"/>
    </source>
</evidence>
<dbReference type="GO" id="GO:0005524">
    <property type="term" value="F:ATP binding"/>
    <property type="evidence" value="ECO:0007669"/>
    <property type="project" value="UniProtKB-KW"/>
</dbReference>
<evidence type="ECO:0000313" key="12">
    <source>
        <dbReference type="Proteomes" id="UP000078532"/>
    </source>
</evidence>
<dbReference type="SMART" id="SM00065">
    <property type="entry name" value="GAF"/>
    <property type="match status" value="1"/>
</dbReference>
<keyword evidence="9" id="KW-0175">Coiled coil</keyword>
<dbReference type="InterPro" id="IPR003018">
    <property type="entry name" value="GAF"/>
</dbReference>
<evidence type="ECO:0000256" key="6">
    <source>
        <dbReference type="ARBA" id="ARBA00022777"/>
    </source>
</evidence>
<dbReference type="AlphaFoldDB" id="A0A1B7LGX9"/>
<dbReference type="OrthoDB" id="9781904at2"/>
<evidence type="ECO:0000313" key="11">
    <source>
        <dbReference type="EMBL" id="OAT85269.1"/>
    </source>
</evidence>